<dbReference type="EMBL" id="MT142676">
    <property type="protein sequence ID" value="QJA87014.1"/>
    <property type="molecule type" value="Genomic_DNA"/>
</dbReference>
<evidence type="ECO:0000313" key="2">
    <source>
        <dbReference type="EMBL" id="QJA87014.1"/>
    </source>
</evidence>
<sequence length="117" mass="12346">MAICGKDCSLTINDGTAFEGHRYSINCNAPEIDVRTFGSGAYGSWLTCAKDGTVDVETYLPVTGLEAGDTATVVCVQGAQTLTANDTKCTNANVNVDSKDVVGYKYSFKLTGDVTGW</sequence>
<name>A0A6H1ZWH6_9ZZZZ</name>
<gene>
    <name evidence="2" type="ORF">MM415B03062_0004</name>
    <name evidence="1" type="ORF">TM448A02592_0009</name>
</gene>
<dbReference type="AlphaFoldDB" id="A0A6H1ZWH6"/>
<evidence type="ECO:0000313" key="1">
    <source>
        <dbReference type="EMBL" id="QJA52283.1"/>
    </source>
</evidence>
<organism evidence="1">
    <name type="scientific">viral metagenome</name>
    <dbReference type="NCBI Taxonomy" id="1070528"/>
    <lineage>
        <taxon>unclassified sequences</taxon>
        <taxon>metagenomes</taxon>
        <taxon>organismal metagenomes</taxon>
    </lineage>
</organism>
<reference evidence="1" key="1">
    <citation type="submission" date="2020-03" db="EMBL/GenBank/DDBJ databases">
        <title>The deep terrestrial virosphere.</title>
        <authorList>
            <person name="Holmfeldt K."/>
            <person name="Nilsson E."/>
            <person name="Simone D."/>
            <person name="Lopez-Fernandez M."/>
            <person name="Wu X."/>
            <person name="de Brujin I."/>
            <person name="Lundin D."/>
            <person name="Andersson A."/>
            <person name="Bertilsson S."/>
            <person name="Dopson M."/>
        </authorList>
    </citation>
    <scope>NUCLEOTIDE SEQUENCE</scope>
    <source>
        <strain evidence="2">MM415B03062</strain>
        <strain evidence="1">TM448A02592</strain>
    </source>
</reference>
<proteinExistence type="predicted"/>
<dbReference type="EMBL" id="MT144327">
    <property type="protein sequence ID" value="QJA52283.1"/>
    <property type="molecule type" value="Genomic_DNA"/>
</dbReference>
<protein>
    <submittedName>
        <fullName evidence="1">Uncharacterized protein</fullName>
    </submittedName>
</protein>
<accession>A0A6H1ZWH6</accession>